<reference evidence="2 3" key="1">
    <citation type="submission" date="2019-12" db="EMBL/GenBank/DDBJ databases">
        <title>Comparative genomics gives insights into the taxonomy of the Azoarcus-Aromatoleum group and reveals separate origins of nif in the plant-associated Azoarcus and non-plant-associated Aromatoleum sub-groups.</title>
        <authorList>
            <person name="Lafos M."/>
            <person name="Maluk M."/>
            <person name="Batista M."/>
            <person name="Junghare M."/>
            <person name="Carmona M."/>
            <person name="Faoro H."/>
            <person name="Cruz L.M."/>
            <person name="Battistoni F."/>
            <person name="De Souza E."/>
            <person name="Pedrosa F."/>
            <person name="Chen W.-M."/>
            <person name="Poole P.S."/>
            <person name="Dixon R.A."/>
            <person name="James E.K."/>
        </authorList>
    </citation>
    <scope>NUCLEOTIDE SEQUENCE [LARGE SCALE GENOMIC DNA]</scope>
    <source>
        <strain evidence="2 3">22Lin</strain>
    </source>
</reference>
<feature type="region of interest" description="Disordered" evidence="1">
    <location>
        <begin position="163"/>
        <end position="185"/>
    </location>
</feature>
<gene>
    <name evidence="2" type="ORF">GPA25_02940</name>
</gene>
<comment type="caution">
    <text evidence="2">The sequence shown here is derived from an EMBL/GenBank/DDBJ whole genome shotgun (WGS) entry which is preliminary data.</text>
</comment>
<name>A0ABX1Q949_9RHOO</name>
<evidence type="ECO:0000256" key="1">
    <source>
        <dbReference type="SAM" id="MobiDB-lite"/>
    </source>
</evidence>
<keyword evidence="3" id="KW-1185">Reference proteome</keyword>
<organism evidence="2 3">
    <name type="scientific">Aromatoleum diolicum</name>
    <dbReference type="NCBI Taxonomy" id="75796"/>
    <lineage>
        <taxon>Bacteria</taxon>
        <taxon>Pseudomonadati</taxon>
        <taxon>Pseudomonadota</taxon>
        <taxon>Betaproteobacteria</taxon>
        <taxon>Rhodocyclales</taxon>
        <taxon>Rhodocyclaceae</taxon>
        <taxon>Aromatoleum</taxon>
    </lineage>
</organism>
<dbReference type="RefSeq" id="WP_169258853.1">
    <property type="nucleotide sequence ID" value="NZ_WTVQ01000003.1"/>
</dbReference>
<feature type="compositionally biased region" description="Polar residues" evidence="1">
    <location>
        <begin position="169"/>
        <end position="178"/>
    </location>
</feature>
<protein>
    <submittedName>
        <fullName evidence="2">Uncharacterized protein</fullName>
    </submittedName>
</protein>
<evidence type="ECO:0000313" key="2">
    <source>
        <dbReference type="EMBL" id="NMG73709.1"/>
    </source>
</evidence>
<sequence length="273" mass="30596">MKKRAEKNYFSLQEAADLLSTPTNPFNEQDILDLAMRGELRVTFFFQGELQRFRSKIGGGYADPSDDDSEEWHVSMKGYFLVPASQITPTSREFVIDDMQLAESPIYASRAWQIGSWGYVLAAYSWDGDDVVHRAIRVDVSSVLVPRSDIEALTTGMHVEPARVLDTPPTRNGVSASSKPERGPDINGLVSWQRVLLECWPKIADACNGDPPPRQAMNWLKKNGPRDVIPADQPDGQRMRWIGCDGTIHSVALKTIQSRFSEWKSAGNFPPEK</sequence>
<proteinExistence type="predicted"/>
<accession>A0ABX1Q949</accession>
<evidence type="ECO:0000313" key="3">
    <source>
        <dbReference type="Proteomes" id="UP000648984"/>
    </source>
</evidence>
<dbReference type="Proteomes" id="UP000648984">
    <property type="component" value="Unassembled WGS sequence"/>
</dbReference>
<dbReference type="EMBL" id="WTVQ01000003">
    <property type="protein sequence ID" value="NMG73709.1"/>
    <property type="molecule type" value="Genomic_DNA"/>
</dbReference>